<proteinExistence type="inferred from homology"/>
<feature type="domain" description="Yippee" evidence="5">
    <location>
        <begin position="112"/>
        <end position="235"/>
    </location>
</feature>
<feature type="region of interest" description="Disordered" evidence="4">
    <location>
        <begin position="251"/>
        <end position="295"/>
    </location>
</feature>
<keyword evidence="3" id="KW-0862">Zinc</keyword>
<evidence type="ECO:0000256" key="3">
    <source>
        <dbReference type="ARBA" id="ARBA00022833"/>
    </source>
</evidence>
<name>A0AAJ0BEF1_9PEZI</name>
<dbReference type="InterPro" id="IPR004910">
    <property type="entry name" value="Yippee/Mis18/Cereblon"/>
</dbReference>
<feature type="compositionally biased region" description="Pro residues" evidence="4">
    <location>
        <begin position="11"/>
        <end position="23"/>
    </location>
</feature>
<comment type="caution">
    <text evidence="6">The sequence shown here is derived from an EMBL/GenBank/DDBJ whole genome shotgun (WGS) entry which is preliminary data.</text>
</comment>
<evidence type="ECO:0000256" key="4">
    <source>
        <dbReference type="SAM" id="MobiDB-lite"/>
    </source>
</evidence>
<keyword evidence="7" id="KW-1185">Reference proteome</keyword>
<reference evidence="6" key="1">
    <citation type="submission" date="2023-06" db="EMBL/GenBank/DDBJ databases">
        <title>Genome-scale phylogeny and comparative genomics of the fungal order Sordariales.</title>
        <authorList>
            <consortium name="Lawrence Berkeley National Laboratory"/>
            <person name="Hensen N."/>
            <person name="Bonometti L."/>
            <person name="Westerberg I."/>
            <person name="Brannstrom I.O."/>
            <person name="Guillou S."/>
            <person name="Cros-Aarteil S."/>
            <person name="Calhoun S."/>
            <person name="Haridas S."/>
            <person name="Kuo A."/>
            <person name="Mondo S."/>
            <person name="Pangilinan J."/>
            <person name="Riley R."/>
            <person name="Labutti K."/>
            <person name="Andreopoulos B."/>
            <person name="Lipzen A."/>
            <person name="Chen C."/>
            <person name="Yanf M."/>
            <person name="Daum C."/>
            <person name="Ng V."/>
            <person name="Clum A."/>
            <person name="Steindorff A."/>
            <person name="Ohm R."/>
            <person name="Martin F."/>
            <person name="Silar P."/>
            <person name="Natvig D."/>
            <person name="Lalanne C."/>
            <person name="Gautier V."/>
            <person name="Ament-Velasquez S.L."/>
            <person name="Kruys A."/>
            <person name="Hutchinson M.I."/>
            <person name="Powell A.J."/>
            <person name="Barry K."/>
            <person name="Miller A.N."/>
            <person name="Grigoriev I.V."/>
            <person name="Debuchy R."/>
            <person name="Gladieux P."/>
            <person name="Thoren M.H."/>
            <person name="Johannesson H."/>
        </authorList>
    </citation>
    <scope>NUCLEOTIDE SEQUENCE</scope>
    <source>
        <strain evidence="6">PSN4</strain>
    </source>
</reference>
<feature type="compositionally biased region" description="Low complexity" evidence="4">
    <location>
        <begin position="54"/>
        <end position="80"/>
    </location>
</feature>
<dbReference type="Proteomes" id="UP001239445">
    <property type="component" value="Unassembled WGS sequence"/>
</dbReference>
<dbReference type="PANTHER" id="PTHR13848">
    <property type="entry name" value="PROTEIN YIPPEE-LIKE CG15309-RELATED"/>
    <property type="match status" value="1"/>
</dbReference>
<dbReference type="AlphaFoldDB" id="A0AAJ0BEF1"/>
<dbReference type="Pfam" id="PF03226">
    <property type="entry name" value="Yippee-Mis18"/>
    <property type="match status" value="1"/>
</dbReference>
<dbReference type="GO" id="GO:0046872">
    <property type="term" value="F:metal ion binding"/>
    <property type="evidence" value="ECO:0007669"/>
    <property type="project" value="UniProtKB-KW"/>
</dbReference>
<organism evidence="6 7">
    <name type="scientific">Echria macrotheca</name>
    <dbReference type="NCBI Taxonomy" id="438768"/>
    <lineage>
        <taxon>Eukaryota</taxon>
        <taxon>Fungi</taxon>
        <taxon>Dikarya</taxon>
        <taxon>Ascomycota</taxon>
        <taxon>Pezizomycotina</taxon>
        <taxon>Sordariomycetes</taxon>
        <taxon>Sordariomycetidae</taxon>
        <taxon>Sordariales</taxon>
        <taxon>Schizotheciaceae</taxon>
        <taxon>Echria</taxon>
    </lineage>
</organism>
<evidence type="ECO:0000256" key="1">
    <source>
        <dbReference type="ARBA" id="ARBA00005613"/>
    </source>
</evidence>
<feature type="compositionally biased region" description="Low complexity" evidence="4">
    <location>
        <begin position="24"/>
        <end position="34"/>
    </location>
</feature>
<evidence type="ECO:0000313" key="6">
    <source>
        <dbReference type="EMBL" id="KAK1756714.1"/>
    </source>
</evidence>
<protein>
    <submittedName>
        <fullName evidence="6">Yippee-like protein</fullName>
    </submittedName>
</protein>
<evidence type="ECO:0000256" key="2">
    <source>
        <dbReference type="ARBA" id="ARBA00022723"/>
    </source>
</evidence>
<dbReference type="InterPro" id="IPR034751">
    <property type="entry name" value="Yippee"/>
</dbReference>
<evidence type="ECO:0000313" key="7">
    <source>
        <dbReference type="Proteomes" id="UP001239445"/>
    </source>
</evidence>
<evidence type="ECO:0000259" key="5">
    <source>
        <dbReference type="PROSITE" id="PS51792"/>
    </source>
</evidence>
<sequence>MFGELTLFARPVPPAGPGDPPTYPLYLLPSLRLPFTRKRPETPPRISTEDTTPDESFLPSLSSSPESPSDSDSSEGPRSLRSPLAENTSFPEEFRPDTRSSPGPRVTRSNPETLRCRTCSVDVAFVSQILSRGFSGRHGRAVLVAPPRTQYTPGCPGSPVNDNITPGSTEADLINIRVGCSENRQLATGHHVVADIWCAICGTKLGWKYIDAHDQGQKYKIGKFILETHRVVPYHSWEDFDPVSPSWTSAYHPPRPNSARISSDTSAYSSGSDSSPPSSRVSEESDLQVDGDVIVFDSDDEDECEDIFAGVWNPKEVAQRRRSKVANMQRSHAAA</sequence>
<feature type="compositionally biased region" description="Low complexity" evidence="4">
    <location>
        <begin position="262"/>
        <end position="280"/>
    </location>
</feature>
<dbReference type="InterPro" id="IPR039058">
    <property type="entry name" value="Yippee_fam"/>
</dbReference>
<accession>A0AAJ0BEF1</accession>
<dbReference type="PROSITE" id="PS51792">
    <property type="entry name" value="YIPPEE"/>
    <property type="match status" value="1"/>
</dbReference>
<comment type="similarity">
    <text evidence="1">Belongs to the yippee family.</text>
</comment>
<keyword evidence="2" id="KW-0479">Metal-binding</keyword>
<gene>
    <name evidence="6" type="ORF">QBC47DRAFT_377489</name>
</gene>
<feature type="region of interest" description="Disordered" evidence="4">
    <location>
        <begin position="1"/>
        <end position="111"/>
    </location>
</feature>
<dbReference type="EMBL" id="MU839831">
    <property type="protein sequence ID" value="KAK1756714.1"/>
    <property type="molecule type" value="Genomic_DNA"/>
</dbReference>